<evidence type="ECO:0000313" key="3">
    <source>
        <dbReference type="Proteomes" id="UP000245655"/>
    </source>
</evidence>
<evidence type="ECO:0000256" key="1">
    <source>
        <dbReference type="SAM" id="SignalP"/>
    </source>
</evidence>
<evidence type="ECO:0008006" key="4">
    <source>
        <dbReference type="Google" id="ProtNLM"/>
    </source>
</evidence>
<dbReference type="GeneID" id="60255354"/>
<name>A0A2V2A526_PSYIM</name>
<protein>
    <recommendedName>
        <fullName evidence="4">Repeat protein (TIGR01451 family)</fullName>
    </recommendedName>
</protein>
<comment type="caution">
    <text evidence="2">The sequence shown here is derived from an EMBL/GenBank/DDBJ whole genome shotgun (WGS) entry which is preliminary data.</text>
</comment>
<keyword evidence="3" id="KW-1185">Reference proteome</keyword>
<accession>A0A2V2A526</accession>
<proteinExistence type="predicted"/>
<organism evidence="2 3">
    <name type="scientific">Psychrobacter immobilis</name>
    <dbReference type="NCBI Taxonomy" id="498"/>
    <lineage>
        <taxon>Bacteria</taxon>
        <taxon>Pseudomonadati</taxon>
        <taxon>Pseudomonadota</taxon>
        <taxon>Gammaproteobacteria</taxon>
        <taxon>Moraxellales</taxon>
        <taxon>Moraxellaceae</taxon>
        <taxon>Psychrobacter</taxon>
    </lineage>
</organism>
<reference evidence="2 3" key="1">
    <citation type="submission" date="2018-05" db="EMBL/GenBank/DDBJ databases">
        <title>Genomic Encyclopedia of Type Strains, Phase IV (KMG-IV): sequencing the most valuable type-strain genomes for metagenomic binning, comparative biology and taxonomic classification.</title>
        <authorList>
            <person name="Goeker M."/>
        </authorList>
    </citation>
    <scope>NUCLEOTIDE SEQUENCE [LARGE SCALE GENOMIC DNA]</scope>
    <source>
        <strain evidence="2 3">DSM 7229</strain>
    </source>
</reference>
<evidence type="ECO:0000313" key="2">
    <source>
        <dbReference type="EMBL" id="PWK11411.1"/>
    </source>
</evidence>
<feature type="signal peptide" evidence="1">
    <location>
        <begin position="1"/>
        <end position="36"/>
    </location>
</feature>
<keyword evidence="1" id="KW-0732">Signal</keyword>
<dbReference type="PROSITE" id="PS51257">
    <property type="entry name" value="PROKAR_LIPOPROTEIN"/>
    <property type="match status" value="1"/>
</dbReference>
<dbReference type="RefSeq" id="WP_109591331.1">
    <property type="nucleotide sequence ID" value="NZ_CAJGZY010000008.1"/>
</dbReference>
<dbReference type="Proteomes" id="UP000245655">
    <property type="component" value="Unassembled WGS sequence"/>
</dbReference>
<gene>
    <name evidence="2" type="ORF">C8D84_10851</name>
</gene>
<dbReference type="EMBL" id="QGGM01000008">
    <property type="protein sequence ID" value="PWK11411.1"/>
    <property type="molecule type" value="Genomic_DNA"/>
</dbReference>
<feature type="chain" id="PRO_5015976505" description="Repeat protein (TIGR01451 family)" evidence="1">
    <location>
        <begin position="37"/>
        <end position="618"/>
    </location>
</feature>
<sequence>MTARLFALLNISFSCSIWVKRGLTLTFIAASFSAQSAPAEMGSITVTSSNASTGSASGTYIAAGSGATGRFTLVRNENIGYNSNAEITPSNGTRTNGIEIRNDSNTSIDRDKFKYTFTITPDDNASIHTIKIGQASYSMGGNSEIARQTLSFTQNSQISIPAQATIKNNPDVPYYYNAMGDYFMGTKLNATQLNSQNAVFNPQLRTDSSNVNGNGLYYYNITNLAGVTGSQNPYTPTLNTNKQVSLSSNNGVLPPTPTFENIIKSINNGSTYSALSPNTAISNGGTYVSYGIENSQSNYVVAVRNANAVTLTYEGIMNGNIGIARNVVGETYNEWISFGVESEPFNYVFSGTVFNDNGGINDSDINVKKDNATIDSGIYNNTNFFNGTFDSAESGIAGSTVKLVDCTTNAPLETINIPTNIVGKYEIKMPIASLTGKSTVCLIEENSGSTYPIRTTNEKTVISLTTNQYNYENNNFGRVIDKNAALVLEKEQALNDCKIASLLPNLENKLAYSKAALSEVTPGQCIAYKITATNRANLNINHFVLQDILQEKNVNGAIVTSKLANPIHQASEYAADSVAIGNNGTVKTVTSILDPRTKRSFYFNTKYGTTHSNTPDIP</sequence>
<dbReference type="AlphaFoldDB" id="A0A2V2A526"/>